<gene>
    <name evidence="3" type="primary">zapE</name>
    <name evidence="3" type="ORF">LVJ82_14130</name>
</gene>
<dbReference type="PANTHER" id="PTHR12169:SF6">
    <property type="entry name" value="AFG1-LIKE ATPASE"/>
    <property type="match status" value="1"/>
</dbReference>
<sequence>MLPPPSHVVLNPQQQSVADALAALIKQPQAQYFYLWGQAGRGKTMLMDALLQHYPHPAKRWHLHQLMREIQQFSFVHRQQDAIVMFAQQLASQYRLLCLDEMHLHDVADTHILERLLSALLSRKTAIILTSNYPPAALLNIPGRQMHATKLIALIERHFHIEHLQGDIDYRQLSAFSSLASQFVMGKDAEVQTQLQHRLAQLGIPLDQHAITAPIHINGRWIPVLSQQDSHIWFDYEHICLSPRSYSDYLDIATAWPLIIISGLSAENLHDANGLRRFIWLIDVLYDAKRPLLLGTDAPILELLTPHAQDLDTKRLYSRLCEMQFWPLDSPCDMAHQLKIE</sequence>
<dbReference type="Proteomes" id="UP000832011">
    <property type="component" value="Chromosome"/>
</dbReference>
<evidence type="ECO:0000256" key="2">
    <source>
        <dbReference type="ARBA" id="ARBA00022840"/>
    </source>
</evidence>
<accession>A0ABY4DYJ8</accession>
<keyword evidence="3" id="KW-0131">Cell cycle</keyword>
<evidence type="ECO:0000256" key="1">
    <source>
        <dbReference type="ARBA" id="ARBA00022741"/>
    </source>
</evidence>
<dbReference type="GO" id="GO:0051301">
    <property type="term" value="P:cell division"/>
    <property type="evidence" value="ECO:0007669"/>
    <property type="project" value="UniProtKB-KW"/>
</dbReference>
<dbReference type="SUPFAM" id="SSF52540">
    <property type="entry name" value="P-loop containing nucleoside triphosphate hydrolases"/>
    <property type="match status" value="1"/>
</dbReference>
<organism evidence="3 4">
    <name type="scientific">Vitreoscilla massiliensis</name>
    <dbReference type="NCBI Taxonomy" id="1689272"/>
    <lineage>
        <taxon>Bacteria</taxon>
        <taxon>Pseudomonadati</taxon>
        <taxon>Pseudomonadota</taxon>
        <taxon>Betaproteobacteria</taxon>
        <taxon>Neisseriales</taxon>
        <taxon>Neisseriaceae</taxon>
        <taxon>Vitreoscilla</taxon>
    </lineage>
</organism>
<name>A0ABY4DYJ8_9NEIS</name>
<dbReference type="EMBL" id="CP091511">
    <property type="protein sequence ID" value="UOO88591.1"/>
    <property type="molecule type" value="Genomic_DNA"/>
</dbReference>
<reference evidence="3 4" key="1">
    <citation type="journal article" date="2022" name="Res Sq">
        <title>Evolution of multicellular longitudinally dividing oral cavity symbionts (Neisseriaceae).</title>
        <authorList>
            <person name="Nyongesa S."/>
            <person name="Weber P."/>
            <person name="Bernet E."/>
            <person name="Pullido F."/>
            <person name="Nieckarz M."/>
            <person name="Delaby M."/>
            <person name="Nieves C."/>
            <person name="Viehboeck T."/>
            <person name="Krause N."/>
            <person name="Rivera-Millot A."/>
            <person name="Nakamura A."/>
            <person name="Vischer N."/>
            <person name="VanNieuwenhze M."/>
            <person name="Brun Y."/>
            <person name="Cava F."/>
            <person name="Bulgheresi S."/>
            <person name="Veyrier F."/>
        </authorList>
    </citation>
    <scope>NUCLEOTIDE SEQUENCE [LARGE SCALE GENOMIC DNA]</scope>
    <source>
        <strain evidence="3 4">SN4</strain>
    </source>
</reference>
<dbReference type="InterPro" id="IPR027417">
    <property type="entry name" value="P-loop_NTPase"/>
</dbReference>
<dbReference type="Pfam" id="PF03969">
    <property type="entry name" value="AFG1_ATPase"/>
    <property type="match status" value="1"/>
</dbReference>
<dbReference type="NCBIfam" id="NF040713">
    <property type="entry name" value="ZapE"/>
    <property type="match status" value="1"/>
</dbReference>
<keyword evidence="1" id="KW-0547">Nucleotide-binding</keyword>
<dbReference type="RefSeq" id="WP_058357720.1">
    <property type="nucleotide sequence ID" value="NZ_CABKVG010000010.1"/>
</dbReference>
<dbReference type="InterPro" id="IPR005654">
    <property type="entry name" value="ATPase_AFG1-like"/>
</dbReference>
<keyword evidence="3" id="KW-0132">Cell division</keyword>
<dbReference type="Gene3D" id="3.40.50.300">
    <property type="entry name" value="P-loop containing nucleotide triphosphate hydrolases"/>
    <property type="match status" value="1"/>
</dbReference>
<proteinExistence type="predicted"/>
<dbReference type="PANTHER" id="PTHR12169">
    <property type="entry name" value="ATPASE N2B"/>
    <property type="match status" value="1"/>
</dbReference>
<keyword evidence="4" id="KW-1185">Reference proteome</keyword>
<evidence type="ECO:0000313" key="3">
    <source>
        <dbReference type="EMBL" id="UOO88591.1"/>
    </source>
</evidence>
<keyword evidence="2" id="KW-0067">ATP-binding</keyword>
<protein>
    <submittedName>
        <fullName evidence="3">Cell division protein ZapE</fullName>
    </submittedName>
</protein>
<evidence type="ECO:0000313" key="4">
    <source>
        <dbReference type="Proteomes" id="UP000832011"/>
    </source>
</evidence>